<gene>
    <name evidence="2" type="ORF">HMPREF1544_10835</name>
</gene>
<evidence type="ECO:0000313" key="2">
    <source>
        <dbReference type="EMBL" id="EPB82448.1"/>
    </source>
</evidence>
<evidence type="ECO:0000256" key="1">
    <source>
        <dbReference type="SAM" id="MobiDB-lite"/>
    </source>
</evidence>
<feature type="compositionally biased region" description="Basic and acidic residues" evidence="1">
    <location>
        <begin position="41"/>
        <end position="64"/>
    </location>
</feature>
<dbReference type="InParanoid" id="S2JIV9"/>
<sequence length="79" mass="9455">MKTKFVVLCKKQELKSEKLKEKALYYTSKSLLLERYDPAVSEKKKKELDGNKRKKRIEERDRQKGLPKAKNYPTRIQRA</sequence>
<proteinExistence type="predicted"/>
<dbReference type="VEuPathDB" id="FungiDB:HMPREF1544_10835"/>
<organism evidence="2 3">
    <name type="scientific">Mucor circinelloides f. circinelloides (strain 1006PhL)</name>
    <name type="common">Mucormycosis agent</name>
    <name type="synonym">Calyptromyces circinelloides</name>
    <dbReference type="NCBI Taxonomy" id="1220926"/>
    <lineage>
        <taxon>Eukaryota</taxon>
        <taxon>Fungi</taxon>
        <taxon>Fungi incertae sedis</taxon>
        <taxon>Mucoromycota</taxon>
        <taxon>Mucoromycotina</taxon>
        <taxon>Mucoromycetes</taxon>
        <taxon>Mucorales</taxon>
        <taxon>Mucorineae</taxon>
        <taxon>Mucoraceae</taxon>
        <taxon>Mucor</taxon>
    </lineage>
</organism>
<protein>
    <submittedName>
        <fullName evidence="2">Uncharacterized protein</fullName>
    </submittedName>
</protein>
<dbReference type="Proteomes" id="UP000014254">
    <property type="component" value="Unassembled WGS sequence"/>
</dbReference>
<name>S2JIV9_MUCC1</name>
<feature type="region of interest" description="Disordered" evidence="1">
    <location>
        <begin position="41"/>
        <end position="79"/>
    </location>
</feature>
<keyword evidence="3" id="KW-1185">Reference proteome</keyword>
<accession>S2JIV9</accession>
<evidence type="ECO:0000313" key="3">
    <source>
        <dbReference type="Proteomes" id="UP000014254"/>
    </source>
</evidence>
<reference evidence="3" key="1">
    <citation type="submission" date="2013-05" db="EMBL/GenBank/DDBJ databases">
        <title>The Genome sequence of Mucor circinelloides f. circinelloides 1006PhL.</title>
        <authorList>
            <consortium name="The Broad Institute Genomics Platform"/>
            <person name="Cuomo C."/>
            <person name="Earl A."/>
            <person name="Findley K."/>
            <person name="Lee S.C."/>
            <person name="Walker B."/>
            <person name="Young S."/>
            <person name="Zeng Q."/>
            <person name="Gargeya S."/>
            <person name="Fitzgerald M."/>
            <person name="Haas B."/>
            <person name="Abouelleil A."/>
            <person name="Allen A.W."/>
            <person name="Alvarado L."/>
            <person name="Arachchi H.M."/>
            <person name="Berlin A.M."/>
            <person name="Chapman S.B."/>
            <person name="Gainer-Dewar J."/>
            <person name="Goldberg J."/>
            <person name="Griggs A."/>
            <person name="Gujja S."/>
            <person name="Hansen M."/>
            <person name="Howarth C."/>
            <person name="Imamovic A."/>
            <person name="Ireland A."/>
            <person name="Larimer J."/>
            <person name="McCowan C."/>
            <person name="Murphy C."/>
            <person name="Pearson M."/>
            <person name="Poon T.W."/>
            <person name="Priest M."/>
            <person name="Roberts A."/>
            <person name="Saif S."/>
            <person name="Shea T."/>
            <person name="Sisk P."/>
            <person name="Sykes S."/>
            <person name="Wortman J."/>
            <person name="Nusbaum C."/>
            <person name="Birren B."/>
        </authorList>
    </citation>
    <scope>NUCLEOTIDE SEQUENCE [LARGE SCALE GENOMIC DNA]</scope>
    <source>
        <strain evidence="3">1006PhL</strain>
    </source>
</reference>
<dbReference type="AlphaFoldDB" id="S2JIV9"/>
<dbReference type="EMBL" id="KE124114">
    <property type="protein sequence ID" value="EPB82448.1"/>
    <property type="molecule type" value="Genomic_DNA"/>
</dbReference>